<organism evidence="4 5">
    <name type="scientific">Hufsiella ginkgonis</name>
    <dbReference type="NCBI Taxonomy" id="2695274"/>
    <lineage>
        <taxon>Bacteria</taxon>
        <taxon>Pseudomonadati</taxon>
        <taxon>Bacteroidota</taxon>
        <taxon>Sphingobacteriia</taxon>
        <taxon>Sphingobacteriales</taxon>
        <taxon>Sphingobacteriaceae</taxon>
        <taxon>Hufsiella</taxon>
    </lineage>
</organism>
<evidence type="ECO:0000313" key="5">
    <source>
        <dbReference type="Proteomes" id="UP000451233"/>
    </source>
</evidence>
<dbReference type="AlphaFoldDB" id="A0A7K1Y0B8"/>
<keyword evidence="1" id="KW-0812">Transmembrane</keyword>
<dbReference type="Proteomes" id="UP000451233">
    <property type="component" value="Unassembled WGS sequence"/>
</dbReference>
<dbReference type="EMBL" id="WVHS01000003">
    <property type="protein sequence ID" value="MXV16675.1"/>
    <property type="molecule type" value="Genomic_DNA"/>
</dbReference>
<dbReference type="PANTHER" id="PTHR43685">
    <property type="entry name" value="GLYCOSYLTRANSFERASE"/>
    <property type="match status" value="1"/>
</dbReference>
<gene>
    <name evidence="4" type="ORF">GS398_15345</name>
</gene>
<dbReference type="SUPFAM" id="SSF53448">
    <property type="entry name" value="Nucleotide-diphospho-sugar transferases"/>
    <property type="match status" value="1"/>
</dbReference>
<keyword evidence="1" id="KW-0472">Membrane</keyword>
<proteinExistence type="predicted"/>
<feature type="transmembrane region" description="Helical" evidence="1">
    <location>
        <begin position="262"/>
        <end position="280"/>
    </location>
</feature>
<evidence type="ECO:0000259" key="2">
    <source>
        <dbReference type="Pfam" id="PF00535"/>
    </source>
</evidence>
<feature type="domain" description="Glycosyltransferase 2-like" evidence="3">
    <location>
        <begin position="146"/>
        <end position="278"/>
    </location>
</feature>
<evidence type="ECO:0000256" key="1">
    <source>
        <dbReference type="SAM" id="Phobius"/>
    </source>
</evidence>
<keyword evidence="5" id="KW-1185">Reference proteome</keyword>
<dbReference type="Gene3D" id="3.90.550.10">
    <property type="entry name" value="Spore Coat Polysaccharide Biosynthesis Protein SpsA, Chain A"/>
    <property type="match status" value="1"/>
</dbReference>
<protein>
    <submittedName>
        <fullName evidence="4">Glycosyltransferase</fullName>
    </submittedName>
</protein>
<dbReference type="InterPro" id="IPR001173">
    <property type="entry name" value="Glyco_trans_2-like"/>
</dbReference>
<dbReference type="PANTHER" id="PTHR43685:SF3">
    <property type="entry name" value="SLR2126 PROTEIN"/>
    <property type="match status" value="1"/>
</dbReference>
<dbReference type="InterPro" id="IPR050834">
    <property type="entry name" value="Glycosyltransf_2"/>
</dbReference>
<dbReference type="RefSeq" id="WP_160907653.1">
    <property type="nucleotide sequence ID" value="NZ_WVHS01000003.1"/>
</dbReference>
<dbReference type="InterPro" id="IPR029044">
    <property type="entry name" value="Nucleotide-diphossugar_trans"/>
</dbReference>
<feature type="transmembrane region" description="Helical" evidence="1">
    <location>
        <begin position="292"/>
        <end position="313"/>
    </location>
</feature>
<evidence type="ECO:0000313" key="4">
    <source>
        <dbReference type="EMBL" id="MXV16675.1"/>
    </source>
</evidence>
<sequence length="323" mass="36485">MKISVVVPTYNRPELLSACLHALTRQDFPSADFEIIVVLDGAETISQYPVKSQTYLKSCYYLKTFENKGPAAARNRGWLRAKGVLIAFTDDDCLPAPDWLSKLWEGYSANEGANNGIAFTGRVIVPVTGPVTDHALNTKGLENGRFVTANCACSKQALLKTGGFDERFKMAWREDSDLEFKLLTHKVAVVRLEDAVVTHPVRQVAWGSSLREQKKGMYNALLYKKYPVLYNEKIGQRSPFSYYLMILLLVATAGLFLTRTYFYAGVSMACWTIVWLLFCLKRLRRTSHNPPHLAEIAVTSAAIPFASVFWHWYGALKFRVFFI</sequence>
<accession>A0A7K1Y0B8</accession>
<dbReference type="Pfam" id="PF13632">
    <property type="entry name" value="Glyco_trans_2_3"/>
    <property type="match status" value="1"/>
</dbReference>
<dbReference type="GO" id="GO:0016740">
    <property type="term" value="F:transferase activity"/>
    <property type="evidence" value="ECO:0007669"/>
    <property type="project" value="UniProtKB-KW"/>
</dbReference>
<dbReference type="Pfam" id="PF00535">
    <property type="entry name" value="Glycos_transf_2"/>
    <property type="match status" value="1"/>
</dbReference>
<comment type="caution">
    <text evidence="4">The sequence shown here is derived from an EMBL/GenBank/DDBJ whole genome shotgun (WGS) entry which is preliminary data.</text>
</comment>
<name>A0A7K1Y0B8_9SPHI</name>
<reference evidence="4 5" key="1">
    <citation type="submission" date="2019-11" db="EMBL/GenBank/DDBJ databases">
        <title>Pedobacter sp. HMF7056 Genome sequencing and assembly.</title>
        <authorList>
            <person name="Kang H."/>
            <person name="Kim H."/>
            <person name="Joh K."/>
        </authorList>
    </citation>
    <scope>NUCLEOTIDE SEQUENCE [LARGE SCALE GENOMIC DNA]</scope>
    <source>
        <strain evidence="4 5">HMF7056</strain>
    </source>
</reference>
<keyword evidence="4" id="KW-0808">Transferase</keyword>
<feature type="domain" description="Glycosyltransferase 2-like" evidence="2">
    <location>
        <begin position="4"/>
        <end position="117"/>
    </location>
</feature>
<dbReference type="CDD" id="cd00761">
    <property type="entry name" value="Glyco_tranf_GTA_type"/>
    <property type="match status" value="1"/>
</dbReference>
<feature type="transmembrane region" description="Helical" evidence="1">
    <location>
        <begin position="240"/>
        <end position="256"/>
    </location>
</feature>
<keyword evidence="1" id="KW-1133">Transmembrane helix</keyword>
<evidence type="ECO:0000259" key="3">
    <source>
        <dbReference type="Pfam" id="PF13632"/>
    </source>
</evidence>